<feature type="non-terminal residue" evidence="6">
    <location>
        <position position="126"/>
    </location>
</feature>
<dbReference type="GO" id="GO:0046872">
    <property type="term" value="F:metal ion binding"/>
    <property type="evidence" value="ECO:0007669"/>
    <property type="project" value="UniProtKB-KW"/>
</dbReference>
<gene>
    <name evidence="6" type="ORF">US96_C0037G0001</name>
</gene>
<dbReference type="GO" id="GO:0016491">
    <property type="term" value="F:oxidoreductase activity"/>
    <property type="evidence" value="ECO:0007669"/>
    <property type="project" value="InterPro"/>
</dbReference>
<dbReference type="EMBL" id="LBUZ01000037">
    <property type="protein sequence ID" value="KKQ74236.1"/>
    <property type="molecule type" value="Genomic_DNA"/>
</dbReference>
<reference evidence="6 7" key="1">
    <citation type="journal article" date="2015" name="Nature">
        <title>rRNA introns, odd ribosomes, and small enigmatic genomes across a large radiation of phyla.</title>
        <authorList>
            <person name="Brown C.T."/>
            <person name="Hug L.A."/>
            <person name="Thomas B.C."/>
            <person name="Sharon I."/>
            <person name="Castelle C.J."/>
            <person name="Singh A."/>
            <person name="Wilkins M.J."/>
            <person name="Williams K.H."/>
            <person name="Banfield J.F."/>
        </authorList>
    </citation>
    <scope>NUCLEOTIDE SEQUENCE [LARGE SCALE GENOMIC DNA]</scope>
</reference>
<dbReference type="AlphaFoldDB" id="A0A0G0NAV6"/>
<evidence type="ECO:0000259" key="5">
    <source>
        <dbReference type="PROSITE" id="PS51918"/>
    </source>
</evidence>
<dbReference type="SUPFAM" id="SSF102114">
    <property type="entry name" value="Radical SAM enzymes"/>
    <property type="match status" value="1"/>
</dbReference>
<dbReference type="SFLD" id="SFLDG01067">
    <property type="entry name" value="SPASM/twitch_domain_containing"/>
    <property type="match status" value="1"/>
</dbReference>
<dbReference type="InterPro" id="IPR058240">
    <property type="entry name" value="rSAM_sf"/>
</dbReference>
<dbReference type="PANTHER" id="PTHR43273">
    <property type="entry name" value="ANAEROBIC SULFATASE-MATURATING ENZYME HOMOLOG ASLB-RELATED"/>
    <property type="match status" value="1"/>
</dbReference>
<dbReference type="InterPro" id="IPR023867">
    <property type="entry name" value="Sulphatase_maturase_rSAM"/>
</dbReference>
<dbReference type="Proteomes" id="UP000034181">
    <property type="component" value="Unassembled WGS sequence"/>
</dbReference>
<evidence type="ECO:0000313" key="7">
    <source>
        <dbReference type="Proteomes" id="UP000034181"/>
    </source>
</evidence>
<keyword evidence="2" id="KW-0479">Metal-binding</keyword>
<dbReference type="SFLD" id="SFLDS00029">
    <property type="entry name" value="Radical_SAM"/>
    <property type="match status" value="1"/>
</dbReference>
<evidence type="ECO:0000256" key="3">
    <source>
        <dbReference type="ARBA" id="ARBA00023004"/>
    </source>
</evidence>
<dbReference type="CDD" id="cd01335">
    <property type="entry name" value="Radical_SAM"/>
    <property type="match status" value="1"/>
</dbReference>
<dbReference type="InterPro" id="IPR013785">
    <property type="entry name" value="Aldolase_TIM"/>
</dbReference>
<dbReference type="PROSITE" id="PS51918">
    <property type="entry name" value="RADICAL_SAM"/>
    <property type="match status" value="1"/>
</dbReference>
<keyword evidence="3" id="KW-0408">Iron</keyword>
<keyword evidence="4" id="KW-0411">Iron-sulfur</keyword>
<dbReference type="Gene3D" id="3.20.20.70">
    <property type="entry name" value="Aldolase class I"/>
    <property type="match status" value="1"/>
</dbReference>
<feature type="domain" description="Radical SAM core" evidence="5">
    <location>
        <begin position="1"/>
        <end position="126"/>
    </location>
</feature>
<dbReference type="PATRIC" id="fig|1618569.3.peg.792"/>
<evidence type="ECO:0000256" key="2">
    <source>
        <dbReference type="ARBA" id="ARBA00022723"/>
    </source>
</evidence>
<evidence type="ECO:0000313" key="6">
    <source>
        <dbReference type="EMBL" id="KKQ74236.1"/>
    </source>
</evidence>
<keyword evidence="1" id="KW-0949">S-adenosyl-L-methionine</keyword>
<dbReference type="Pfam" id="PF04055">
    <property type="entry name" value="Radical_SAM"/>
    <property type="match status" value="1"/>
</dbReference>
<sequence length="126" mass="14312">MTPNDFNSVVMQPVTVCNLDCEYCYLPSRHQNLKMLPWVAENVAQAIADQDSSDPVSIIWHAGEPLATGLRHFRNLLAPFETLREEGKIVHRIQTNGTLINAKWSDLFQEFEFRVGVSIDGPEWAN</sequence>
<evidence type="ECO:0000256" key="1">
    <source>
        <dbReference type="ARBA" id="ARBA00022691"/>
    </source>
</evidence>
<evidence type="ECO:0000256" key="4">
    <source>
        <dbReference type="ARBA" id="ARBA00023014"/>
    </source>
</evidence>
<comment type="caution">
    <text evidence="6">The sequence shown here is derived from an EMBL/GenBank/DDBJ whole genome shotgun (WGS) entry which is preliminary data.</text>
</comment>
<organism evidence="6 7">
    <name type="scientific">Candidatus Woesebacteria bacterium GW2011_GWB1_38_5b</name>
    <dbReference type="NCBI Taxonomy" id="1618569"/>
    <lineage>
        <taxon>Bacteria</taxon>
        <taxon>Candidatus Woeseibacteriota</taxon>
    </lineage>
</organism>
<proteinExistence type="predicted"/>
<dbReference type="PANTHER" id="PTHR43273:SF8">
    <property type="entry name" value="RADICAL SAM DOMAIN PROTEIN"/>
    <property type="match status" value="1"/>
</dbReference>
<accession>A0A0G0NAV6</accession>
<protein>
    <submittedName>
        <fullName evidence="6">Radical SAM domain-containing protein</fullName>
    </submittedName>
</protein>
<dbReference type="InterPro" id="IPR007197">
    <property type="entry name" value="rSAM"/>
</dbReference>
<dbReference type="GO" id="GO:0051536">
    <property type="term" value="F:iron-sulfur cluster binding"/>
    <property type="evidence" value="ECO:0007669"/>
    <property type="project" value="UniProtKB-KW"/>
</dbReference>
<name>A0A0G0NAV6_9BACT</name>